<dbReference type="InterPro" id="IPR029068">
    <property type="entry name" value="Glyas_Bleomycin-R_OHBP_Dase"/>
</dbReference>
<dbReference type="Pfam" id="PF14534">
    <property type="entry name" value="DUF4440"/>
    <property type="match status" value="1"/>
</dbReference>
<dbReference type="InterPro" id="IPR027843">
    <property type="entry name" value="DUF4440"/>
</dbReference>
<dbReference type="SUPFAM" id="SSF54593">
    <property type="entry name" value="Glyoxalase/Bleomycin resistance protein/Dihydroxybiphenyl dioxygenase"/>
    <property type="match status" value="1"/>
</dbReference>
<dbReference type="CDD" id="cd08351">
    <property type="entry name" value="ChaP_like"/>
    <property type="match status" value="1"/>
</dbReference>
<dbReference type="Gene3D" id="3.10.450.50">
    <property type="match status" value="1"/>
</dbReference>
<feature type="domain" description="VOC" evidence="1">
    <location>
        <begin position="4"/>
        <end position="121"/>
    </location>
</feature>
<dbReference type="Proteomes" id="UP001059617">
    <property type="component" value="Chromosome"/>
</dbReference>
<dbReference type="InterPro" id="IPR032710">
    <property type="entry name" value="NTF2-like_dom_sf"/>
</dbReference>
<accession>A0ABY5WD37</accession>
<dbReference type="PROSITE" id="PS51819">
    <property type="entry name" value="VOC"/>
    <property type="match status" value="1"/>
</dbReference>
<dbReference type="RefSeq" id="WP_259867017.1">
    <property type="nucleotide sequence ID" value="NZ_BAAAST010000222.1"/>
</dbReference>
<evidence type="ECO:0000259" key="1">
    <source>
        <dbReference type="PROSITE" id="PS51819"/>
    </source>
</evidence>
<protein>
    <submittedName>
        <fullName evidence="2">DUF4440 domain-containing protein</fullName>
    </submittedName>
</protein>
<proteinExistence type="predicted"/>
<reference evidence="2" key="1">
    <citation type="submission" date="2021-04" db="EMBL/GenBank/DDBJ databases">
        <authorList>
            <person name="Hartkoorn R.C."/>
            <person name="Beaudoing E."/>
            <person name="Hot D."/>
        </authorList>
    </citation>
    <scope>NUCLEOTIDE SEQUENCE</scope>
    <source>
        <strain evidence="2">NRRL B-16292</strain>
    </source>
</reference>
<dbReference type="SUPFAM" id="SSF54427">
    <property type="entry name" value="NTF2-like"/>
    <property type="match status" value="1"/>
</dbReference>
<sequence length="247" mass="26694">MAVRLNHTFVHTRDAWRSARDLADTLGLPEPGWSGPFPAVRLDGGVLLEFVQVEGEVTTQHYAFEVTAAEFDTILGRIRGAGRPYWAGPLHHGPGVVNSWGGGRGFYFDSVDGHAFEVLTRPAGGADSPAHLVELVARAYNDGDAEAALRLFEPVAVLVTRPGEPVTGARLRQSITAFLGQVRQMEIRIRHVYEADGIALLVTDHDTELTGPDGDPVRVAGTATDVARRGPDGRWRYLLDNPSGTAP</sequence>
<reference evidence="2" key="2">
    <citation type="submission" date="2022-09" db="EMBL/GenBank/DDBJ databases">
        <title>Biosynthetic gene clusters of Dactylosporangioum fulvum.</title>
        <authorList>
            <person name="Caradec T."/>
        </authorList>
    </citation>
    <scope>NUCLEOTIDE SEQUENCE</scope>
    <source>
        <strain evidence="2">NRRL B-16292</strain>
    </source>
</reference>
<evidence type="ECO:0000313" key="3">
    <source>
        <dbReference type="Proteomes" id="UP001059617"/>
    </source>
</evidence>
<evidence type="ECO:0000313" key="2">
    <source>
        <dbReference type="EMBL" id="UWP87136.1"/>
    </source>
</evidence>
<name>A0ABY5WD37_9ACTN</name>
<dbReference type="EMBL" id="CP073720">
    <property type="protein sequence ID" value="UWP87136.1"/>
    <property type="molecule type" value="Genomic_DNA"/>
</dbReference>
<gene>
    <name evidence="2" type="ORF">Dfulv_23995</name>
</gene>
<dbReference type="Gene3D" id="3.10.180.10">
    <property type="entry name" value="2,3-Dihydroxybiphenyl 1,2-Dioxygenase, domain 1"/>
    <property type="match status" value="1"/>
</dbReference>
<organism evidence="2 3">
    <name type="scientific">Dactylosporangium fulvum</name>
    <dbReference type="NCBI Taxonomy" id="53359"/>
    <lineage>
        <taxon>Bacteria</taxon>
        <taxon>Bacillati</taxon>
        <taxon>Actinomycetota</taxon>
        <taxon>Actinomycetes</taxon>
        <taxon>Micromonosporales</taxon>
        <taxon>Micromonosporaceae</taxon>
        <taxon>Dactylosporangium</taxon>
    </lineage>
</organism>
<keyword evidence="3" id="KW-1185">Reference proteome</keyword>
<dbReference type="InterPro" id="IPR037523">
    <property type="entry name" value="VOC_core"/>
</dbReference>